<dbReference type="RefSeq" id="YP_009482516.1">
    <property type="nucleotide sequence ID" value="NC_037666.1"/>
</dbReference>
<evidence type="ECO:0000313" key="1">
    <source>
        <dbReference type="EMBL" id="AVK76513.1"/>
    </source>
</evidence>
<dbReference type="EMBL" id="MG011690">
    <property type="protein sequence ID" value="AVK76513.1"/>
    <property type="molecule type" value="Genomic_DNA"/>
</dbReference>
<protein>
    <submittedName>
        <fullName evidence="1">Uncharacterized protein</fullName>
    </submittedName>
</protein>
<name>A0A2U7UDK6_9VIRU</name>
<gene>
    <name evidence="1" type="ORF">pneo_cds_906</name>
</gene>
<proteinExistence type="predicted"/>
<sequence>MDLVDTRARIIKWYLRLGLAQRNGVQDKLAWLADHWYLAVDAEFARQAQRAYECLVGSGVSVEWRPRSWERARVTVVIAAAPHDLLALVPAVVSRGWKPSKRSCALVVMDDWNPAWWTQWSTPTTGGRLDVCATLSDARNGHDNVILDAREASVAKVREALDDAHTPMRVVIVRDRTDAPLDGVDTVVCACACRQAPESHLRAIDRYRARVFYPRRSVRPTEIAFSPWTGARHDGHRNEDAIQDHSIDGMNNNTDNHADVDDDRHDPWSAHCSDRRVCEGGRPGSIAVPMRDCASFDCGCCLPLTPVWVETRERCPFVGGCVLCD</sequence>
<accession>A0A2U7UDK6</accession>
<dbReference type="GeneID" id="36843226"/>
<dbReference type="Proteomes" id="UP000249287">
    <property type="component" value="Segment"/>
</dbReference>
<reference evidence="1" key="1">
    <citation type="journal article" date="2018" name="Nat. Commun.">
        <title>Diversity and evolution of the emerging Pandoraviridae family.</title>
        <authorList>
            <person name="Legendre M."/>
            <person name="Fabre E."/>
            <person name="Poirot O."/>
            <person name="Jeudy S."/>
            <person name="Lartigue A."/>
            <person name="Alempic J.M."/>
            <person name="Beucher L."/>
            <person name="Philippe N."/>
            <person name="Bertaux L."/>
            <person name="Christo-Foroux E."/>
            <person name="Labadie K."/>
            <person name="Coute Y."/>
            <person name="Abergel C."/>
            <person name="Claverie J.M."/>
        </authorList>
    </citation>
    <scope>NUCLEOTIDE SEQUENCE [LARGE SCALE GENOMIC DNA]</scope>
    <source>
        <strain evidence="1">Neocaledonia</strain>
    </source>
</reference>
<organism evidence="1">
    <name type="scientific">Pandoravirus neocaledonia</name>
    <dbReference type="NCBI Taxonomy" id="2107708"/>
    <lineage>
        <taxon>Viruses</taxon>
        <taxon>Pandoravirus</taxon>
    </lineage>
</organism>
<dbReference type="KEGG" id="vg:36843226"/>